<dbReference type="InterPro" id="IPR001126">
    <property type="entry name" value="UmuC"/>
</dbReference>
<dbReference type="InterPro" id="IPR017961">
    <property type="entry name" value="DNA_pol_Y-fam_little_finger"/>
</dbReference>
<keyword evidence="4" id="KW-0234">DNA repair</keyword>
<accession>A0A1I4R0V2</accession>
<dbReference type="NCBIfam" id="NF002955">
    <property type="entry name" value="PRK03609.1"/>
    <property type="match status" value="1"/>
</dbReference>
<dbReference type="Gene3D" id="3.30.70.270">
    <property type="match status" value="1"/>
</dbReference>
<reference evidence="8" key="1">
    <citation type="submission" date="2016-10" db="EMBL/GenBank/DDBJ databases">
        <authorList>
            <person name="Varghese N."/>
            <person name="Submissions S."/>
        </authorList>
    </citation>
    <scope>NUCLEOTIDE SEQUENCE [LARGE SCALE GENOMIC DNA]</scope>
    <source>
        <strain evidence="8">Nm44</strain>
    </source>
</reference>
<evidence type="ECO:0000313" key="7">
    <source>
        <dbReference type="EMBL" id="SFM45596.1"/>
    </source>
</evidence>
<keyword evidence="2" id="KW-0227">DNA damage</keyword>
<dbReference type="Pfam" id="PF00817">
    <property type="entry name" value="IMS"/>
    <property type="match status" value="1"/>
</dbReference>
<evidence type="ECO:0000313" key="8">
    <source>
        <dbReference type="Proteomes" id="UP000183287"/>
    </source>
</evidence>
<protein>
    <submittedName>
        <fullName evidence="7">DNA polymerase V</fullName>
    </submittedName>
</protein>
<organism evidence="7 8">
    <name type="scientific">Nitrosomonas communis</name>
    <dbReference type="NCBI Taxonomy" id="44574"/>
    <lineage>
        <taxon>Bacteria</taxon>
        <taxon>Pseudomonadati</taxon>
        <taxon>Pseudomonadota</taxon>
        <taxon>Betaproteobacteria</taxon>
        <taxon>Nitrosomonadales</taxon>
        <taxon>Nitrosomonadaceae</taxon>
        <taxon>Nitrosomonas</taxon>
    </lineage>
</organism>
<feature type="domain" description="UmuC" evidence="6">
    <location>
        <begin position="11"/>
        <end position="199"/>
    </location>
</feature>
<sequence length="435" mass="48554">MSNSPLSQPMFALVDVNNFYVSCERAFNPNLINRSVVVLSNNDSCTVARSHEVQALGVKMGTPWFKLKDLAKQHHIIALSSNYTLYGDMSDRVMTILRDFSPHVEVYSIDERFLDLQGLNKFWSTPMDMGQSIRQRIRQWTSLPVCVGFGITKTLAKLANHIAKKPPEFNGVCDLASMPSAQLEALLSVLEVDEVWSVGRQLSQHLNAAGISTVKALRDTPSSCLRTKFGVVVERLGYELRGVSCLALEEVSAPRKQIISSRSFGQLVNSLPELSEAVASYMSSAAEKLRHQHSVCNAIQVFIQTNPFRQHDKQYSNSMTVPLPNASGDIRLLIRAALFGLKCIYRQGYAYKKTGVILSCIDSAAKQQESLFELYGAGDRSARLMCVLDQINQRYGRDTLSVFSTGKRKSWAMHRGKVSPCYTTNWNDVPIAYAH</sequence>
<dbReference type="InterPro" id="IPR050116">
    <property type="entry name" value="DNA_polymerase-Y"/>
</dbReference>
<dbReference type="GO" id="GO:0009432">
    <property type="term" value="P:SOS response"/>
    <property type="evidence" value="ECO:0007669"/>
    <property type="project" value="UniProtKB-KW"/>
</dbReference>
<dbReference type="EMBL" id="FOUB01000029">
    <property type="protein sequence ID" value="SFM45596.1"/>
    <property type="molecule type" value="Genomic_DNA"/>
</dbReference>
<dbReference type="RefSeq" id="WP_074905722.1">
    <property type="nucleotide sequence ID" value="NZ_FOUB01000029.1"/>
</dbReference>
<dbReference type="GO" id="GO:0042276">
    <property type="term" value="P:error-prone translesion synthesis"/>
    <property type="evidence" value="ECO:0007669"/>
    <property type="project" value="TreeGrafter"/>
</dbReference>
<dbReference type="GO" id="GO:0006281">
    <property type="term" value="P:DNA repair"/>
    <property type="evidence" value="ECO:0007669"/>
    <property type="project" value="UniProtKB-KW"/>
</dbReference>
<dbReference type="GO" id="GO:0003887">
    <property type="term" value="F:DNA-directed DNA polymerase activity"/>
    <property type="evidence" value="ECO:0007669"/>
    <property type="project" value="TreeGrafter"/>
</dbReference>
<dbReference type="GO" id="GO:0003684">
    <property type="term" value="F:damaged DNA binding"/>
    <property type="evidence" value="ECO:0007669"/>
    <property type="project" value="InterPro"/>
</dbReference>
<dbReference type="GO" id="GO:0005829">
    <property type="term" value="C:cytosol"/>
    <property type="evidence" value="ECO:0007669"/>
    <property type="project" value="TreeGrafter"/>
</dbReference>
<evidence type="ECO:0000256" key="2">
    <source>
        <dbReference type="ARBA" id="ARBA00022763"/>
    </source>
</evidence>
<comment type="similarity">
    <text evidence="1">Belongs to the DNA polymerase type-Y family.</text>
</comment>
<name>A0A1I4R0V2_9PROT</name>
<evidence type="ECO:0000256" key="3">
    <source>
        <dbReference type="ARBA" id="ARBA00023199"/>
    </source>
</evidence>
<evidence type="ECO:0000256" key="5">
    <source>
        <dbReference type="ARBA" id="ARBA00023236"/>
    </source>
</evidence>
<evidence type="ECO:0000259" key="6">
    <source>
        <dbReference type="PROSITE" id="PS50173"/>
    </source>
</evidence>
<evidence type="ECO:0000256" key="4">
    <source>
        <dbReference type="ARBA" id="ARBA00023204"/>
    </source>
</evidence>
<dbReference type="CDD" id="cd01700">
    <property type="entry name" value="PolY_Pol_V_umuC"/>
    <property type="match status" value="1"/>
</dbReference>
<dbReference type="Pfam" id="PF11799">
    <property type="entry name" value="IMS_C"/>
    <property type="match status" value="1"/>
</dbReference>
<proteinExistence type="inferred from homology"/>
<dbReference type="PANTHER" id="PTHR11076:SF34">
    <property type="entry name" value="PROTEIN UMUC"/>
    <property type="match status" value="1"/>
</dbReference>
<dbReference type="Proteomes" id="UP000183287">
    <property type="component" value="Unassembled WGS sequence"/>
</dbReference>
<dbReference type="PROSITE" id="PS50173">
    <property type="entry name" value="UMUC"/>
    <property type="match status" value="1"/>
</dbReference>
<keyword evidence="8" id="KW-1185">Reference proteome</keyword>
<keyword evidence="5" id="KW-0742">SOS response</keyword>
<evidence type="ECO:0000256" key="1">
    <source>
        <dbReference type="ARBA" id="ARBA00010945"/>
    </source>
</evidence>
<dbReference type="AlphaFoldDB" id="A0A1I4R0V2"/>
<dbReference type="Pfam" id="PF13438">
    <property type="entry name" value="DUF4113"/>
    <property type="match status" value="1"/>
</dbReference>
<gene>
    <name evidence="7" type="ORF">SAMN05421863_102945</name>
</gene>
<dbReference type="PANTHER" id="PTHR11076">
    <property type="entry name" value="DNA REPAIR POLYMERASE UMUC / TRANSFERASE FAMILY MEMBER"/>
    <property type="match status" value="1"/>
</dbReference>
<dbReference type="Gene3D" id="3.40.1170.60">
    <property type="match status" value="1"/>
</dbReference>
<dbReference type="SUPFAM" id="SSF56672">
    <property type="entry name" value="DNA/RNA polymerases"/>
    <property type="match status" value="1"/>
</dbReference>
<dbReference type="InterPro" id="IPR043128">
    <property type="entry name" value="Rev_trsase/Diguanyl_cyclase"/>
</dbReference>
<dbReference type="InterPro" id="IPR043502">
    <property type="entry name" value="DNA/RNA_pol_sf"/>
</dbReference>
<dbReference type="Gene3D" id="1.10.150.20">
    <property type="entry name" value="5' to 3' exonuclease, C-terminal subdomain"/>
    <property type="match status" value="1"/>
</dbReference>
<dbReference type="InterPro" id="IPR025188">
    <property type="entry name" value="DUF4113"/>
</dbReference>
<keyword evidence="3" id="KW-0741">SOS mutagenesis</keyword>